<feature type="region of interest" description="Disordered" evidence="3">
    <location>
        <begin position="18"/>
        <end position="75"/>
    </location>
</feature>
<dbReference type="SUPFAM" id="SSF46689">
    <property type="entry name" value="Homeodomain-like"/>
    <property type="match status" value="1"/>
</dbReference>
<dbReference type="GO" id="GO:0003677">
    <property type="term" value="F:DNA binding"/>
    <property type="evidence" value="ECO:0007669"/>
    <property type="project" value="UniProtKB-UniRule"/>
</dbReference>
<feature type="DNA-binding region" description="Homeobox" evidence="1">
    <location>
        <begin position="99"/>
        <end position="130"/>
    </location>
</feature>
<dbReference type="InterPro" id="IPR001356">
    <property type="entry name" value="HD"/>
</dbReference>
<dbReference type="OrthoDB" id="6159439at2759"/>
<dbReference type="Gene3D" id="1.10.10.60">
    <property type="entry name" value="Homeodomain-like"/>
    <property type="match status" value="1"/>
</dbReference>
<evidence type="ECO:0000313" key="5">
    <source>
        <dbReference type="EMBL" id="RUP46699.1"/>
    </source>
</evidence>
<dbReference type="AlphaFoldDB" id="A0A433D773"/>
<evidence type="ECO:0000256" key="3">
    <source>
        <dbReference type="SAM" id="MobiDB-lite"/>
    </source>
</evidence>
<dbReference type="Pfam" id="PF00046">
    <property type="entry name" value="Homeodomain"/>
    <property type="match status" value="1"/>
</dbReference>
<dbReference type="EMBL" id="RBNI01005433">
    <property type="protein sequence ID" value="RUP46699.1"/>
    <property type="molecule type" value="Genomic_DNA"/>
</dbReference>
<accession>A0A433D773</accession>
<evidence type="ECO:0000256" key="1">
    <source>
        <dbReference type="PROSITE-ProRule" id="PRU00108"/>
    </source>
</evidence>
<keyword evidence="1 2" id="KW-0371">Homeobox</keyword>
<name>A0A433D773_9FUNG</name>
<dbReference type="GO" id="GO:0005634">
    <property type="term" value="C:nucleus"/>
    <property type="evidence" value="ECO:0007669"/>
    <property type="project" value="UniProtKB-SubCell"/>
</dbReference>
<protein>
    <recommendedName>
        <fullName evidence="4">Homeobox domain-containing protein</fullName>
    </recommendedName>
</protein>
<dbReference type="InterPro" id="IPR009057">
    <property type="entry name" value="Homeodomain-like_sf"/>
</dbReference>
<keyword evidence="1 2" id="KW-0238">DNA-binding</keyword>
<comment type="subcellular location">
    <subcellularLocation>
        <location evidence="1 2">Nucleus</location>
    </subcellularLocation>
</comment>
<feature type="domain" description="Homeobox" evidence="4">
    <location>
        <begin position="97"/>
        <end position="129"/>
    </location>
</feature>
<feature type="compositionally biased region" description="Polar residues" evidence="3">
    <location>
        <begin position="46"/>
        <end position="58"/>
    </location>
</feature>
<sequence>MATLQPVSVKTGVKVRIPTVVPQDNGPRQQQRQTARSQRRFCRGQITATTPLKHTGSTRSRKTLTRPPRGRQNASTSYICKVSPPLSRPLPKTTCQTRAQKKGLTNKLKMTTRTVQIWFQYRRQNIRKKTQIEREDMSRGILYNSLLGSYSNGNIAIRDSKLDMGMSGKSDIAETANAIEFADDFEGAEPVTRPNQN</sequence>
<proteinExistence type="predicted"/>
<reference evidence="5 6" key="1">
    <citation type="journal article" date="2018" name="New Phytol.">
        <title>Phylogenomics of Endogonaceae and evolution of mycorrhizas within Mucoromycota.</title>
        <authorList>
            <person name="Chang Y."/>
            <person name="Desiro A."/>
            <person name="Na H."/>
            <person name="Sandor L."/>
            <person name="Lipzen A."/>
            <person name="Clum A."/>
            <person name="Barry K."/>
            <person name="Grigoriev I.V."/>
            <person name="Martin F.M."/>
            <person name="Stajich J.E."/>
            <person name="Smith M.E."/>
            <person name="Bonito G."/>
            <person name="Spatafora J.W."/>
        </authorList>
    </citation>
    <scope>NUCLEOTIDE SEQUENCE [LARGE SCALE GENOMIC DNA]</scope>
    <source>
        <strain evidence="5 6">GMNB39</strain>
    </source>
</reference>
<organism evidence="5 6">
    <name type="scientific">Jimgerdemannia flammicorona</name>
    <dbReference type="NCBI Taxonomy" id="994334"/>
    <lineage>
        <taxon>Eukaryota</taxon>
        <taxon>Fungi</taxon>
        <taxon>Fungi incertae sedis</taxon>
        <taxon>Mucoromycota</taxon>
        <taxon>Mucoromycotina</taxon>
        <taxon>Endogonomycetes</taxon>
        <taxon>Endogonales</taxon>
        <taxon>Endogonaceae</taxon>
        <taxon>Jimgerdemannia</taxon>
    </lineage>
</organism>
<dbReference type="PROSITE" id="PS50071">
    <property type="entry name" value="HOMEOBOX_2"/>
    <property type="match status" value="1"/>
</dbReference>
<keyword evidence="6" id="KW-1185">Reference proteome</keyword>
<evidence type="ECO:0000259" key="4">
    <source>
        <dbReference type="PROSITE" id="PS50071"/>
    </source>
</evidence>
<keyword evidence="1 2" id="KW-0539">Nucleus</keyword>
<gene>
    <name evidence="5" type="ORF">BC936DRAFT_146620</name>
</gene>
<dbReference type="Proteomes" id="UP000268093">
    <property type="component" value="Unassembled WGS sequence"/>
</dbReference>
<evidence type="ECO:0000313" key="6">
    <source>
        <dbReference type="Proteomes" id="UP000268093"/>
    </source>
</evidence>
<evidence type="ECO:0000256" key="2">
    <source>
        <dbReference type="RuleBase" id="RU000682"/>
    </source>
</evidence>
<dbReference type="CDD" id="cd00086">
    <property type="entry name" value="homeodomain"/>
    <property type="match status" value="1"/>
</dbReference>
<comment type="caution">
    <text evidence="5">The sequence shown here is derived from an EMBL/GenBank/DDBJ whole genome shotgun (WGS) entry which is preliminary data.</text>
</comment>